<feature type="transmembrane region" description="Helical" evidence="9">
    <location>
        <begin position="302"/>
        <end position="321"/>
    </location>
</feature>
<evidence type="ECO:0000256" key="3">
    <source>
        <dbReference type="ARBA" id="ARBA00022475"/>
    </source>
</evidence>
<sequence>MTITQTADTRQAPTAGTRFRLLLRKYYFAFALALFLALLITNLLVQRDFGWVQQVAVFAPLALAAMASTPAILAGRGGIDLSISPLMTFCSMVFATWLIPLGLGGWPSVPLILLLGAAVGLVNGLLTVLLRIPAVVVTLAMYFVLAGLSLRISPSTVGIGDNWVGEIDTGIAGFPGALVLILVPVIAWAVLSRTLFGRQLFAVGGNDATALSSGVGVRSVRIAAFALGGAIAGLGSFALLSVVHVADPGQSTAYTLLAIASVALGGTTLLGGRGGLLGSLLGAGSIFLVQSLLTVLKVPAQWLGLFYGGVLLVAVVVGALISRSGRTTS</sequence>
<keyword evidence="4" id="KW-0997">Cell inner membrane</keyword>
<keyword evidence="11" id="KW-1185">Reference proteome</keyword>
<keyword evidence="6 9" id="KW-1133">Transmembrane helix</keyword>
<dbReference type="PANTHER" id="PTHR32196:SF71">
    <property type="entry name" value="AUTOINDUCER 2 IMPORT SYSTEM PERMEASE PROTEIN LSRD"/>
    <property type="match status" value="1"/>
</dbReference>
<dbReference type="GO" id="GO:0022857">
    <property type="term" value="F:transmembrane transporter activity"/>
    <property type="evidence" value="ECO:0007669"/>
    <property type="project" value="InterPro"/>
</dbReference>
<keyword evidence="2" id="KW-0813">Transport</keyword>
<organism evidence="10 11">
    <name type="scientific">Herbiconiux oxytropis</name>
    <dbReference type="NCBI Taxonomy" id="2970915"/>
    <lineage>
        <taxon>Bacteria</taxon>
        <taxon>Bacillati</taxon>
        <taxon>Actinomycetota</taxon>
        <taxon>Actinomycetes</taxon>
        <taxon>Micrococcales</taxon>
        <taxon>Microbacteriaceae</taxon>
        <taxon>Herbiconiux</taxon>
    </lineage>
</organism>
<protein>
    <recommendedName>
        <fullName evidence="8">Autoinducer 2 import system permease protein LsrD</fullName>
    </recommendedName>
</protein>
<feature type="transmembrane region" description="Helical" evidence="9">
    <location>
        <begin position="252"/>
        <end position="270"/>
    </location>
</feature>
<keyword evidence="7 9" id="KW-0472">Membrane</keyword>
<feature type="transmembrane region" description="Helical" evidence="9">
    <location>
        <begin position="172"/>
        <end position="191"/>
    </location>
</feature>
<evidence type="ECO:0000313" key="10">
    <source>
        <dbReference type="EMBL" id="MCS5727525.1"/>
    </source>
</evidence>
<feature type="transmembrane region" description="Helical" evidence="9">
    <location>
        <begin position="86"/>
        <end position="103"/>
    </location>
</feature>
<evidence type="ECO:0000256" key="7">
    <source>
        <dbReference type="ARBA" id="ARBA00023136"/>
    </source>
</evidence>
<gene>
    <name evidence="10" type="ORF">N1028_16645</name>
</gene>
<name>A0AA41XJS1_9MICO</name>
<accession>A0AA41XJS1</accession>
<evidence type="ECO:0000256" key="9">
    <source>
        <dbReference type="SAM" id="Phobius"/>
    </source>
</evidence>
<keyword evidence="5 9" id="KW-0812">Transmembrane</keyword>
<comment type="subcellular location">
    <subcellularLocation>
        <location evidence="1">Cell membrane</location>
        <topology evidence="1">Multi-pass membrane protein</topology>
    </subcellularLocation>
</comment>
<dbReference type="CDD" id="cd06579">
    <property type="entry name" value="TM_PBP1_transp_AraH_like"/>
    <property type="match status" value="1"/>
</dbReference>
<feature type="transmembrane region" description="Helical" evidence="9">
    <location>
        <begin position="222"/>
        <end position="246"/>
    </location>
</feature>
<evidence type="ECO:0000256" key="1">
    <source>
        <dbReference type="ARBA" id="ARBA00004651"/>
    </source>
</evidence>
<evidence type="ECO:0000256" key="8">
    <source>
        <dbReference type="ARBA" id="ARBA00039381"/>
    </source>
</evidence>
<evidence type="ECO:0000256" key="4">
    <source>
        <dbReference type="ARBA" id="ARBA00022519"/>
    </source>
</evidence>
<feature type="transmembrane region" description="Helical" evidence="9">
    <location>
        <begin position="277"/>
        <end position="296"/>
    </location>
</feature>
<proteinExistence type="predicted"/>
<feature type="transmembrane region" description="Helical" evidence="9">
    <location>
        <begin position="134"/>
        <end position="152"/>
    </location>
</feature>
<comment type="caution">
    <text evidence="10">The sequence shown here is derived from an EMBL/GenBank/DDBJ whole genome shotgun (WGS) entry which is preliminary data.</text>
</comment>
<evidence type="ECO:0000256" key="2">
    <source>
        <dbReference type="ARBA" id="ARBA00022448"/>
    </source>
</evidence>
<dbReference type="EMBL" id="JANLCK010000011">
    <property type="protein sequence ID" value="MCS5727525.1"/>
    <property type="molecule type" value="Genomic_DNA"/>
</dbReference>
<dbReference type="Pfam" id="PF02653">
    <property type="entry name" value="BPD_transp_2"/>
    <property type="match status" value="1"/>
</dbReference>
<feature type="transmembrane region" description="Helical" evidence="9">
    <location>
        <begin position="51"/>
        <end position="74"/>
    </location>
</feature>
<feature type="transmembrane region" description="Helical" evidence="9">
    <location>
        <begin position="109"/>
        <end position="129"/>
    </location>
</feature>
<dbReference type="Proteomes" id="UP001165587">
    <property type="component" value="Unassembled WGS sequence"/>
</dbReference>
<dbReference type="PANTHER" id="PTHR32196">
    <property type="entry name" value="ABC TRANSPORTER PERMEASE PROTEIN YPHD-RELATED-RELATED"/>
    <property type="match status" value="1"/>
</dbReference>
<evidence type="ECO:0000256" key="6">
    <source>
        <dbReference type="ARBA" id="ARBA00022989"/>
    </source>
</evidence>
<evidence type="ECO:0000313" key="11">
    <source>
        <dbReference type="Proteomes" id="UP001165587"/>
    </source>
</evidence>
<dbReference type="AlphaFoldDB" id="A0AA41XJS1"/>
<feature type="transmembrane region" description="Helical" evidence="9">
    <location>
        <begin position="26"/>
        <end position="45"/>
    </location>
</feature>
<dbReference type="GO" id="GO:0005886">
    <property type="term" value="C:plasma membrane"/>
    <property type="evidence" value="ECO:0007669"/>
    <property type="project" value="UniProtKB-SubCell"/>
</dbReference>
<evidence type="ECO:0000256" key="5">
    <source>
        <dbReference type="ARBA" id="ARBA00022692"/>
    </source>
</evidence>
<keyword evidence="3" id="KW-1003">Cell membrane</keyword>
<dbReference type="InterPro" id="IPR001851">
    <property type="entry name" value="ABC_transp_permease"/>
</dbReference>
<dbReference type="RefSeq" id="WP_259530513.1">
    <property type="nucleotide sequence ID" value="NZ_JANLCK010000011.1"/>
</dbReference>
<reference evidence="10" key="1">
    <citation type="submission" date="2022-08" db="EMBL/GenBank/DDBJ databases">
        <authorList>
            <person name="Deng Y."/>
            <person name="Han X.-F."/>
            <person name="Zhang Y.-Q."/>
        </authorList>
    </citation>
    <scope>NUCLEOTIDE SEQUENCE</scope>
    <source>
        <strain evidence="10">CPCC 203407</strain>
    </source>
</reference>